<dbReference type="AlphaFoldDB" id="A0A1D2VJG9"/>
<dbReference type="Proteomes" id="UP000095038">
    <property type="component" value="Unassembled WGS sequence"/>
</dbReference>
<dbReference type="EMBL" id="KV454478">
    <property type="protein sequence ID" value="ODV61759.1"/>
    <property type="molecule type" value="Genomic_DNA"/>
</dbReference>
<gene>
    <name evidence="1" type="ORF">ASCRUDRAFT_7249</name>
</gene>
<evidence type="ECO:0000313" key="2">
    <source>
        <dbReference type="Proteomes" id="UP000095038"/>
    </source>
</evidence>
<evidence type="ECO:0000313" key="1">
    <source>
        <dbReference type="EMBL" id="ODV61759.1"/>
    </source>
</evidence>
<protein>
    <submittedName>
        <fullName evidence="1">Uncharacterized protein</fullName>
    </submittedName>
</protein>
<accession>A0A1D2VJG9</accession>
<reference evidence="2" key="1">
    <citation type="submission" date="2016-05" db="EMBL/GenBank/DDBJ databases">
        <title>Comparative genomics of biotechnologically important yeasts.</title>
        <authorList>
            <consortium name="DOE Joint Genome Institute"/>
            <person name="Riley R."/>
            <person name="Haridas S."/>
            <person name="Wolfe K.H."/>
            <person name="Lopes M.R."/>
            <person name="Hittinger C.T."/>
            <person name="Goker M."/>
            <person name="Salamov A."/>
            <person name="Wisecaver J."/>
            <person name="Long T.M."/>
            <person name="Aerts A.L."/>
            <person name="Barry K."/>
            <person name="Choi C."/>
            <person name="Clum A."/>
            <person name="Coughlan A.Y."/>
            <person name="Deshpande S."/>
            <person name="Douglass A.P."/>
            <person name="Hanson S.J."/>
            <person name="Klenk H.-P."/>
            <person name="Labutti K."/>
            <person name="Lapidus A."/>
            <person name="Lindquist E."/>
            <person name="Lipzen A."/>
            <person name="Meier-Kolthoff J.P."/>
            <person name="Ohm R.A."/>
            <person name="Otillar R.P."/>
            <person name="Pangilinan J."/>
            <person name="Peng Y."/>
            <person name="Rokas A."/>
            <person name="Rosa C.A."/>
            <person name="Scheuner C."/>
            <person name="Sibirny A.A."/>
            <person name="Slot J.C."/>
            <person name="Stielow J.B."/>
            <person name="Sun H."/>
            <person name="Kurtzman C.P."/>
            <person name="Blackwell M."/>
            <person name="Grigoriev I.V."/>
            <person name="Jeffries T.W."/>
        </authorList>
    </citation>
    <scope>NUCLEOTIDE SEQUENCE [LARGE SCALE GENOMIC DNA]</scope>
    <source>
        <strain evidence="2">DSM 1968</strain>
    </source>
</reference>
<dbReference type="InParanoid" id="A0A1D2VJG9"/>
<sequence length="270" mass="31579">MGMKFANMKFPLRRYSNGGDLLIRNNKFVYNGNKVEPMQLISPNSYPISNNDVAFDSYNYNINEQEIEYYNEKPDNLKPDNLNGNCNEHYERAQTRDNFRRMENDEMMSGKNKFTVKNARPHHKGPVIVNMEGRKVDDGSDNSLEKSDKNRISNAQRGLKLLRRFFKFQKRSPLTDMEYQLIEREINEPGSIPLREINHPIRELLETIKAGNFDGLREMIFAYYGANVNEVDRDLEHGFWLLDRLSEELNKFDPILDQPMKAAIFAAFPP</sequence>
<proteinExistence type="predicted"/>
<organism evidence="1 2">
    <name type="scientific">Ascoidea rubescens DSM 1968</name>
    <dbReference type="NCBI Taxonomy" id="1344418"/>
    <lineage>
        <taxon>Eukaryota</taxon>
        <taxon>Fungi</taxon>
        <taxon>Dikarya</taxon>
        <taxon>Ascomycota</taxon>
        <taxon>Saccharomycotina</taxon>
        <taxon>Saccharomycetes</taxon>
        <taxon>Ascoideaceae</taxon>
        <taxon>Ascoidea</taxon>
    </lineage>
</organism>
<name>A0A1D2VJG9_9ASCO</name>
<keyword evidence="2" id="KW-1185">Reference proteome</keyword>
<dbReference type="GeneID" id="30965714"/>
<dbReference type="RefSeq" id="XP_020048066.1">
    <property type="nucleotide sequence ID" value="XM_020192078.1"/>
</dbReference>